<dbReference type="GO" id="GO:0046983">
    <property type="term" value="F:protein dimerization activity"/>
    <property type="evidence" value="ECO:0007669"/>
    <property type="project" value="InterPro"/>
</dbReference>
<feature type="transmembrane region" description="Helical" evidence="9">
    <location>
        <begin position="142"/>
        <end position="159"/>
    </location>
</feature>
<evidence type="ECO:0000313" key="12">
    <source>
        <dbReference type="Proteomes" id="UP000669179"/>
    </source>
</evidence>
<feature type="transmembrane region" description="Helical" evidence="9">
    <location>
        <begin position="21"/>
        <end position="42"/>
    </location>
</feature>
<evidence type="ECO:0000313" key="11">
    <source>
        <dbReference type="EMBL" id="MBO2447830.1"/>
    </source>
</evidence>
<keyword evidence="6" id="KW-0418">Kinase</keyword>
<sequence>MLVWERVSAGVLGYGRRPEGIAADSLLAVVLLAGAIGAAALWPDGRALDAAGVLLLGCCYLVLPARRRWPMAVLCVILVAAVPYHLLQYGHESTIPAGVVALFTVASTGPLWRAVLVAGTLAGVIVFVMTVLISADHGPREALGTLGWIVAVVVAGQALRAHRGYVAALLDQAEREAQSREDRALRRAAEERLLIARDLHDLLAHTITLIGVQAGAAAHKLADHDRPVERDELSGSFTTIANACRECRAELRATLTVLRGGTTAGVPDGPGEAVADVAGIADLADAVRAAGIEVKLTSDGSEGALSPAAGLTAYRIAQEALTNVVKHADARRVEIDMRQEPGGVRLTISDDGRGGEPSGGGYGIHGMTERAQLVAGTVTARPGPEGGFTVAALLPLDRLAPQPRSADLENVD</sequence>
<evidence type="ECO:0000256" key="2">
    <source>
        <dbReference type="ARBA" id="ARBA00012438"/>
    </source>
</evidence>
<dbReference type="RefSeq" id="WP_208255456.1">
    <property type="nucleotide sequence ID" value="NZ_JAGEOJ010000004.1"/>
</dbReference>
<evidence type="ECO:0000256" key="3">
    <source>
        <dbReference type="ARBA" id="ARBA00022553"/>
    </source>
</evidence>
<dbReference type="InterPro" id="IPR055558">
    <property type="entry name" value="DUF7134"/>
</dbReference>
<dbReference type="Pfam" id="PF07730">
    <property type="entry name" value="HisKA_3"/>
    <property type="match status" value="1"/>
</dbReference>
<protein>
    <recommendedName>
        <fullName evidence="2">histidine kinase</fullName>
        <ecNumber evidence="2">2.7.13.3</ecNumber>
    </recommendedName>
</protein>
<dbReference type="Gene3D" id="3.30.565.10">
    <property type="entry name" value="Histidine kinase-like ATPase, C-terminal domain"/>
    <property type="match status" value="1"/>
</dbReference>
<keyword evidence="9" id="KW-0812">Transmembrane</keyword>
<dbReference type="EC" id="2.7.13.3" evidence="2"/>
<dbReference type="InterPro" id="IPR011712">
    <property type="entry name" value="Sig_transdc_His_kin_sub3_dim/P"/>
</dbReference>
<dbReference type="Pfam" id="PF23539">
    <property type="entry name" value="DUF7134"/>
    <property type="match status" value="1"/>
</dbReference>
<name>A0A939P8L6_9ACTN</name>
<feature type="transmembrane region" description="Helical" evidence="9">
    <location>
        <begin position="48"/>
        <end position="65"/>
    </location>
</feature>
<dbReference type="InterPro" id="IPR050482">
    <property type="entry name" value="Sensor_HK_TwoCompSys"/>
</dbReference>
<dbReference type="GO" id="GO:0005524">
    <property type="term" value="F:ATP binding"/>
    <property type="evidence" value="ECO:0007669"/>
    <property type="project" value="UniProtKB-KW"/>
</dbReference>
<dbReference type="SMART" id="SM00387">
    <property type="entry name" value="HATPase_c"/>
    <property type="match status" value="1"/>
</dbReference>
<dbReference type="Gene3D" id="1.20.5.1930">
    <property type="match status" value="1"/>
</dbReference>
<keyword evidence="9" id="KW-1133">Transmembrane helix</keyword>
<dbReference type="InterPro" id="IPR036890">
    <property type="entry name" value="HATPase_C_sf"/>
</dbReference>
<evidence type="ECO:0000256" key="5">
    <source>
        <dbReference type="ARBA" id="ARBA00022741"/>
    </source>
</evidence>
<feature type="transmembrane region" description="Helical" evidence="9">
    <location>
        <begin position="72"/>
        <end position="91"/>
    </location>
</feature>
<proteinExistence type="predicted"/>
<dbReference type="AlphaFoldDB" id="A0A939P8L6"/>
<dbReference type="EMBL" id="JAGEOJ010000004">
    <property type="protein sequence ID" value="MBO2447830.1"/>
    <property type="molecule type" value="Genomic_DNA"/>
</dbReference>
<keyword evidence="3" id="KW-0597">Phosphoprotein</keyword>
<gene>
    <name evidence="11" type="ORF">J4573_12070</name>
</gene>
<organism evidence="11 12">
    <name type="scientific">Actinomadura barringtoniae</name>
    <dbReference type="NCBI Taxonomy" id="1427535"/>
    <lineage>
        <taxon>Bacteria</taxon>
        <taxon>Bacillati</taxon>
        <taxon>Actinomycetota</taxon>
        <taxon>Actinomycetes</taxon>
        <taxon>Streptosporangiales</taxon>
        <taxon>Thermomonosporaceae</taxon>
        <taxon>Actinomadura</taxon>
    </lineage>
</organism>
<keyword evidence="4" id="KW-0808">Transferase</keyword>
<dbReference type="SUPFAM" id="SSF55874">
    <property type="entry name" value="ATPase domain of HSP90 chaperone/DNA topoisomerase II/histidine kinase"/>
    <property type="match status" value="1"/>
</dbReference>
<feature type="transmembrane region" description="Helical" evidence="9">
    <location>
        <begin position="111"/>
        <end position="135"/>
    </location>
</feature>
<dbReference type="GO" id="GO:0016020">
    <property type="term" value="C:membrane"/>
    <property type="evidence" value="ECO:0007669"/>
    <property type="project" value="InterPro"/>
</dbReference>
<reference evidence="11" key="1">
    <citation type="submission" date="2021-03" db="EMBL/GenBank/DDBJ databases">
        <authorList>
            <person name="Kanchanasin P."/>
            <person name="Saeng-In P."/>
            <person name="Phongsopitanun W."/>
            <person name="Yuki M."/>
            <person name="Kudo T."/>
            <person name="Ohkuma M."/>
            <person name="Tanasupawat S."/>
        </authorList>
    </citation>
    <scope>NUCLEOTIDE SEQUENCE</scope>
    <source>
        <strain evidence="11">GKU 128</strain>
    </source>
</reference>
<dbReference type="PANTHER" id="PTHR24421">
    <property type="entry name" value="NITRATE/NITRITE SENSOR PROTEIN NARX-RELATED"/>
    <property type="match status" value="1"/>
</dbReference>
<feature type="domain" description="Histidine kinase/HSP90-like ATPase" evidence="10">
    <location>
        <begin position="308"/>
        <end position="398"/>
    </location>
</feature>
<evidence type="ECO:0000256" key="9">
    <source>
        <dbReference type="SAM" id="Phobius"/>
    </source>
</evidence>
<keyword evidence="9" id="KW-0472">Membrane</keyword>
<evidence type="ECO:0000256" key="1">
    <source>
        <dbReference type="ARBA" id="ARBA00000085"/>
    </source>
</evidence>
<accession>A0A939P8L6</accession>
<keyword evidence="5" id="KW-0547">Nucleotide-binding</keyword>
<dbReference type="GO" id="GO:0000155">
    <property type="term" value="F:phosphorelay sensor kinase activity"/>
    <property type="evidence" value="ECO:0007669"/>
    <property type="project" value="InterPro"/>
</dbReference>
<evidence type="ECO:0000256" key="8">
    <source>
        <dbReference type="ARBA" id="ARBA00023012"/>
    </source>
</evidence>
<comment type="caution">
    <text evidence="11">The sequence shown here is derived from an EMBL/GenBank/DDBJ whole genome shotgun (WGS) entry which is preliminary data.</text>
</comment>
<dbReference type="Proteomes" id="UP000669179">
    <property type="component" value="Unassembled WGS sequence"/>
</dbReference>
<dbReference type="PANTHER" id="PTHR24421:SF10">
    <property type="entry name" value="NITRATE_NITRITE SENSOR PROTEIN NARQ"/>
    <property type="match status" value="1"/>
</dbReference>
<dbReference type="Pfam" id="PF02518">
    <property type="entry name" value="HATPase_c"/>
    <property type="match status" value="1"/>
</dbReference>
<keyword evidence="7" id="KW-0067">ATP-binding</keyword>
<keyword evidence="12" id="KW-1185">Reference proteome</keyword>
<evidence type="ECO:0000256" key="4">
    <source>
        <dbReference type="ARBA" id="ARBA00022679"/>
    </source>
</evidence>
<evidence type="ECO:0000256" key="6">
    <source>
        <dbReference type="ARBA" id="ARBA00022777"/>
    </source>
</evidence>
<dbReference type="CDD" id="cd16917">
    <property type="entry name" value="HATPase_UhpB-NarQ-NarX-like"/>
    <property type="match status" value="1"/>
</dbReference>
<evidence type="ECO:0000256" key="7">
    <source>
        <dbReference type="ARBA" id="ARBA00022840"/>
    </source>
</evidence>
<dbReference type="InterPro" id="IPR003594">
    <property type="entry name" value="HATPase_dom"/>
</dbReference>
<keyword evidence="8" id="KW-0902">Two-component regulatory system</keyword>
<evidence type="ECO:0000259" key="10">
    <source>
        <dbReference type="SMART" id="SM00387"/>
    </source>
</evidence>
<comment type="catalytic activity">
    <reaction evidence="1">
        <text>ATP + protein L-histidine = ADP + protein N-phospho-L-histidine.</text>
        <dbReference type="EC" id="2.7.13.3"/>
    </reaction>
</comment>